<dbReference type="EMBL" id="BMAO01005225">
    <property type="protein sequence ID" value="GFQ99952.1"/>
    <property type="molecule type" value="Genomic_DNA"/>
</dbReference>
<evidence type="ECO:0000313" key="1">
    <source>
        <dbReference type="EMBL" id="GFQ99952.1"/>
    </source>
</evidence>
<proteinExistence type="predicted"/>
<dbReference type="AlphaFoldDB" id="A0A8X6GAJ8"/>
<evidence type="ECO:0000313" key="2">
    <source>
        <dbReference type="Proteomes" id="UP000887116"/>
    </source>
</evidence>
<organism evidence="1 2">
    <name type="scientific">Trichonephila clavata</name>
    <name type="common">Joro spider</name>
    <name type="synonym">Nephila clavata</name>
    <dbReference type="NCBI Taxonomy" id="2740835"/>
    <lineage>
        <taxon>Eukaryota</taxon>
        <taxon>Metazoa</taxon>
        <taxon>Ecdysozoa</taxon>
        <taxon>Arthropoda</taxon>
        <taxon>Chelicerata</taxon>
        <taxon>Arachnida</taxon>
        <taxon>Araneae</taxon>
        <taxon>Araneomorphae</taxon>
        <taxon>Entelegynae</taxon>
        <taxon>Araneoidea</taxon>
        <taxon>Nephilidae</taxon>
        <taxon>Trichonephila</taxon>
    </lineage>
</organism>
<sequence length="99" mass="11397">MLIRIPLRGASGCLAVDAEVKFRFPIEVDVFRLLSSYGLLFEGLVGSSPYCGDLFLRRINLFETFYSQTIFTIRRLTILIDSILCGLKHLFLFQKLLYL</sequence>
<reference evidence="1" key="1">
    <citation type="submission" date="2020-07" db="EMBL/GenBank/DDBJ databases">
        <title>Multicomponent nature underlies the extraordinary mechanical properties of spider dragline silk.</title>
        <authorList>
            <person name="Kono N."/>
            <person name="Nakamura H."/>
            <person name="Mori M."/>
            <person name="Yoshida Y."/>
            <person name="Ohtoshi R."/>
            <person name="Malay A.D."/>
            <person name="Moran D.A.P."/>
            <person name="Tomita M."/>
            <person name="Numata K."/>
            <person name="Arakawa K."/>
        </authorList>
    </citation>
    <scope>NUCLEOTIDE SEQUENCE</scope>
</reference>
<accession>A0A8X6GAJ8</accession>
<keyword evidence="2" id="KW-1185">Reference proteome</keyword>
<protein>
    <submittedName>
        <fullName evidence="1">Uncharacterized protein</fullName>
    </submittedName>
</protein>
<name>A0A8X6GAJ8_TRICU</name>
<comment type="caution">
    <text evidence="1">The sequence shown here is derived from an EMBL/GenBank/DDBJ whole genome shotgun (WGS) entry which is preliminary data.</text>
</comment>
<gene>
    <name evidence="1" type="ORF">TNCT_637221</name>
</gene>
<dbReference type="Proteomes" id="UP000887116">
    <property type="component" value="Unassembled WGS sequence"/>
</dbReference>